<evidence type="ECO:0000313" key="3">
    <source>
        <dbReference type="Proteomes" id="UP000252107"/>
    </source>
</evidence>
<gene>
    <name evidence="2" type="ORF">A6770_38015</name>
</gene>
<accession>A0A367RVZ8</accession>
<feature type="coiled-coil region" evidence="1">
    <location>
        <begin position="198"/>
        <end position="229"/>
    </location>
</feature>
<protein>
    <submittedName>
        <fullName evidence="2">Uncharacterized protein</fullName>
    </submittedName>
</protein>
<keyword evidence="1" id="KW-0175">Coiled coil</keyword>
<proteinExistence type="predicted"/>
<organism evidence="2 3">
    <name type="scientific">Nostoc minutum NIES-26</name>
    <dbReference type="NCBI Taxonomy" id="1844469"/>
    <lineage>
        <taxon>Bacteria</taxon>
        <taxon>Bacillati</taxon>
        <taxon>Cyanobacteriota</taxon>
        <taxon>Cyanophyceae</taxon>
        <taxon>Nostocales</taxon>
        <taxon>Nostocaceae</taxon>
        <taxon>Nostoc</taxon>
    </lineage>
</organism>
<dbReference type="EMBL" id="LXQD01000055">
    <property type="protein sequence ID" value="RCJ40139.1"/>
    <property type="molecule type" value="Genomic_DNA"/>
</dbReference>
<evidence type="ECO:0000313" key="2">
    <source>
        <dbReference type="EMBL" id="RCJ40139.1"/>
    </source>
</evidence>
<name>A0A367RVZ8_9NOSO</name>
<comment type="caution">
    <text evidence="2">The sequence shown here is derived from an EMBL/GenBank/DDBJ whole genome shotgun (WGS) entry which is preliminary data.</text>
</comment>
<dbReference type="AlphaFoldDB" id="A0A367RVZ8"/>
<reference evidence="2" key="1">
    <citation type="submission" date="2016-04" db="EMBL/GenBank/DDBJ databases">
        <authorList>
            <person name="Tabuchi Yagui T.R."/>
        </authorList>
    </citation>
    <scope>NUCLEOTIDE SEQUENCE [LARGE SCALE GENOMIC DNA]</scope>
    <source>
        <strain evidence="2">NIES-26</strain>
    </source>
</reference>
<sequence length="264" mass="30929">MITSLSTEDNIEITNSLQQFSLILSNNIKKIVNNLNEILKYDNADIFIYEITECTKTISEFNLKYEQLEKPLEKIKLIQDFRNNLKNFIIKRQEYTTDEVVGELIKESLVNLKTLEKTLKEAEPLQITVAYLEAIKKPVDDKLSWLQNLYSSMFYMLEILEDGNVALIPKNILKTIETTSEALSSNKALRDYIKTSKNDENEEKIRNYINSIRQAAKATLWELKKLKEEQPNIQSLLKFIQSSPEWKGDDFEECLDFINEERRK</sequence>
<keyword evidence="3" id="KW-1185">Reference proteome</keyword>
<dbReference type="Proteomes" id="UP000252107">
    <property type="component" value="Unassembled WGS sequence"/>
</dbReference>
<evidence type="ECO:0000256" key="1">
    <source>
        <dbReference type="SAM" id="Coils"/>
    </source>
</evidence>